<gene>
    <name evidence="6 10" type="primary">prfA</name>
    <name evidence="10" type="ORF">HLPCO_000963</name>
</gene>
<comment type="PTM">
    <text evidence="6">Methylated by PrmC. Methylation increases the termination efficiency of RF1.</text>
</comment>
<dbReference type="FunCoup" id="U2FQM6">
    <property type="interactions" value="387"/>
</dbReference>
<reference evidence="10 11" key="2">
    <citation type="journal article" date="2013" name="PLoS ONE">
        <title>INDIGO - INtegrated Data Warehouse of MIcrobial GenOmes with Examples from the Red Sea Extremophiles.</title>
        <authorList>
            <person name="Alam I."/>
            <person name="Antunes A."/>
            <person name="Kamau A.A."/>
            <person name="Ba Alawi W."/>
            <person name="Kalkatawi M."/>
            <person name="Stingl U."/>
            <person name="Bajic V.B."/>
        </authorList>
    </citation>
    <scope>NUCLEOTIDE SEQUENCE [LARGE SCALE GENOMIC DNA]</scope>
    <source>
        <strain evidence="10 11">SSD-17B</strain>
    </source>
</reference>
<dbReference type="RefSeq" id="WP_008826673.1">
    <property type="nucleotide sequence ID" value="NZ_AFNU02000002.1"/>
</dbReference>
<evidence type="ECO:0000256" key="6">
    <source>
        <dbReference type="HAMAP-Rule" id="MF_00093"/>
    </source>
</evidence>
<dbReference type="Proteomes" id="UP000005707">
    <property type="component" value="Unassembled WGS sequence"/>
</dbReference>
<dbReference type="InParanoid" id="U2FQM6"/>
<evidence type="ECO:0000313" key="11">
    <source>
        <dbReference type="Proteomes" id="UP000005707"/>
    </source>
</evidence>
<dbReference type="Pfam" id="PF00472">
    <property type="entry name" value="RF-1"/>
    <property type="match status" value="1"/>
</dbReference>
<protein>
    <recommendedName>
        <fullName evidence="5 6">Peptide chain release factor 1</fullName>
        <shortName evidence="6">RF-1</shortName>
    </recommendedName>
</protein>
<evidence type="ECO:0000256" key="1">
    <source>
        <dbReference type="ARBA" id="ARBA00002986"/>
    </source>
</evidence>
<dbReference type="PANTHER" id="PTHR43804">
    <property type="entry name" value="LD18447P"/>
    <property type="match status" value="1"/>
</dbReference>
<feature type="modified residue" description="N5-methylglutamine" evidence="6">
    <location>
        <position position="232"/>
    </location>
</feature>
<dbReference type="AlphaFoldDB" id="U2FQM6"/>
<dbReference type="OrthoDB" id="9806673at2"/>
<evidence type="ECO:0000256" key="3">
    <source>
        <dbReference type="ARBA" id="ARBA00022481"/>
    </source>
</evidence>
<evidence type="ECO:0000256" key="5">
    <source>
        <dbReference type="ARBA" id="ARBA00050039"/>
    </source>
</evidence>
<feature type="domain" description="Peptide chain release factor" evidence="9">
    <location>
        <begin position="63"/>
        <end position="176"/>
    </location>
</feature>
<keyword evidence="6" id="KW-0963">Cytoplasm</keyword>
<keyword evidence="3 6" id="KW-0488">Methylation</keyword>
<dbReference type="InterPro" id="IPR050057">
    <property type="entry name" value="Prokaryotic/Mito_RF"/>
</dbReference>
<dbReference type="Gene3D" id="3.30.70.1660">
    <property type="match status" value="1"/>
</dbReference>
<feature type="region of interest" description="Disordered" evidence="8">
    <location>
        <begin position="285"/>
        <end position="304"/>
    </location>
</feature>
<keyword evidence="11" id="KW-1185">Reference proteome</keyword>
<evidence type="ECO:0000256" key="4">
    <source>
        <dbReference type="ARBA" id="ARBA00022917"/>
    </source>
</evidence>
<dbReference type="InterPro" id="IPR000352">
    <property type="entry name" value="Pep_chain_release_fac_I"/>
</dbReference>
<organism evidence="10 11">
    <name type="scientific">Haloplasma contractile SSD-17B</name>
    <dbReference type="NCBI Taxonomy" id="1033810"/>
    <lineage>
        <taxon>Bacteria</taxon>
        <taxon>Bacillati</taxon>
        <taxon>Mycoplasmatota</taxon>
        <taxon>Mollicutes</taxon>
        <taxon>Haloplasmatales</taxon>
        <taxon>Haloplasmataceae</taxon>
        <taxon>Haloplasma</taxon>
    </lineage>
</organism>
<evidence type="ECO:0000259" key="9">
    <source>
        <dbReference type="SMART" id="SM00937"/>
    </source>
</evidence>
<dbReference type="InterPro" id="IPR045853">
    <property type="entry name" value="Pep_chain_release_fac_I_sf"/>
</dbReference>
<evidence type="ECO:0000313" key="10">
    <source>
        <dbReference type="EMBL" id="ERJ13334.1"/>
    </source>
</evidence>
<dbReference type="HAMAP" id="MF_00093">
    <property type="entry name" value="Rel_fac_1"/>
    <property type="match status" value="1"/>
</dbReference>
<dbReference type="NCBIfam" id="NF001859">
    <property type="entry name" value="PRK00591.1"/>
    <property type="match status" value="1"/>
</dbReference>
<sequence>MIDRLDTIEERYNKINELLSDPEIVTDIKKLTELSKEQSGLEETVTTYREYKDIKQQIKDLKDMAKDDDADIREMAEMELEELQPKIPELEDKLELLLVPKDPNDEKNVIVEIRGAAGGDEANIFAGDLYRMYSRYAELMGWKIELMDAVENEGGGFTQIEFVISGDHVYSHMKYESGAHRVQRVPATESQGRIHTSTATVLVMPEAEEVDVEIHMNDIRVDTFCSSGPGGQSVNTTKSAVRLTHEPTGLVVSCQDGKSQHENKDRALKVLRARIFDKIEQERLEKEGAERQSKVGTGSRSEKIRTYNYPQNRVTDHRIGFTIQQLDRVVEGKLEPIIEALINEDQKRKLAGEKEV</sequence>
<dbReference type="NCBIfam" id="TIGR00019">
    <property type="entry name" value="prfA"/>
    <property type="match status" value="1"/>
</dbReference>
<dbReference type="InterPro" id="IPR005139">
    <property type="entry name" value="PCRF"/>
</dbReference>
<dbReference type="STRING" id="1033810.HLPCO_000963"/>
<dbReference type="Pfam" id="PF03462">
    <property type="entry name" value="PCRF"/>
    <property type="match status" value="1"/>
</dbReference>
<dbReference type="EMBL" id="AFNU02000002">
    <property type="protein sequence ID" value="ERJ13334.1"/>
    <property type="molecule type" value="Genomic_DNA"/>
</dbReference>
<feature type="coiled-coil region" evidence="7">
    <location>
        <begin position="51"/>
        <end position="93"/>
    </location>
</feature>
<evidence type="ECO:0000256" key="8">
    <source>
        <dbReference type="SAM" id="MobiDB-lite"/>
    </source>
</evidence>
<accession>U2FQM6</accession>
<comment type="caution">
    <text evidence="10">The sequence shown here is derived from an EMBL/GenBank/DDBJ whole genome shotgun (WGS) entry which is preliminary data.</text>
</comment>
<dbReference type="SMART" id="SM00937">
    <property type="entry name" value="PCRF"/>
    <property type="match status" value="1"/>
</dbReference>
<comment type="function">
    <text evidence="1 6">Peptide chain release factor 1 directs the termination of translation in response to the peptide chain termination codons UAG and UAA.</text>
</comment>
<comment type="similarity">
    <text evidence="2 6">Belongs to the prokaryotic/mitochondrial release factor family.</text>
</comment>
<comment type="subcellular location">
    <subcellularLocation>
        <location evidence="6">Cytoplasm</location>
    </subcellularLocation>
</comment>
<reference evidence="10 11" key="1">
    <citation type="journal article" date="2011" name="J. Bacteriol.">
        <title>Genome sequence of Haloplasma contractile, an unusual contractile bacterium from a deep-sea anoxic brine lake.</title>
        <authorList>
            <person name="Antunes A."/>
            <person name="Alam I."/>
            <person name="El Dorry H."/>
            <person name="Siam R."/>
            <person name="Robertson A."/>
            <person name="Bajic V.B."/>
            <person name="Stingl U."/>
        </authorList>
    </citation>
    <scope>NUCLEOTIDE SEQUENCE [LARGE SCALE GENOMIC DNA]</scope>
    <source>
        <strain evidence="10 11">SSD-17B</strain>
    </source>
</reference>
<dbReference type="SUPFAM" id="SSF75620">
    <property type="entry name" value="Release factor"/>
    <property type="match status" value="1"/>
</dbReference>
<dbReference type="Gene3D" id="6.10.140.1950">
    <property type="match status" value="1"/>
</dbReference>
<dbReference type="GO" id="GO:0005737">
    <property type="term" value="C:cytoplasm"/>
    <property type="evidence" value="ECO:0007669"/>
    <property type="project" value="UniProtKB-SubCell"/>
</dbReference>
<dbReference type="Gene3D" id="3.30.160.20">
    <property type="match status" value="1"/>
</dbReference>
<dbReference type="FunFam" id="3.30.70.1660:FF:000002">
    <property type="entry name" value="Peptide chain release factor 1"/>
    <property type="match status" value="1"/>
</dbReference>
<name>U2FQM6_9MOLU</name>
<keyword evidence="4 6" id="KW-0648">Protein biosynthesis</keyword>
<dbReference type="GO" id="GO:0016149">
    <property type="term" value="F:translation release factor activity, codon specific"/>
    <property type="evidence" value="ECO:0007669"/>
    <property type="project" value="UniProtKB-UniRule"/>
</dbReference>
<evidence type="ECO:0000256" key="7">
    <source>
        <dbReference type="SAM" id="Coils"/>
    </source>
</evidence>
<dbReference type="InterPro" id="IPR004373">
    <property type="entry name" value="RF-1"/>
</dbReference>
<dbReference type="FunFam" id="3.30.160.20:FF:000004">
    <property type="entry name" value="Peptide chain release factor 1"/>
    <property type="match status" value="1"/>
</dbReference>
<keyword evidence="7" id="KW-0175">Coiled coil</keyword>
<evidence type="ECO:0000256" key="2">
    <source>
        <dbReference type="ARBA" id="ARBA00010835"/>
    </source>
</evidence>
<dbReference type="eggNOG" id="COG0216">
    <property type="taxonomic scope" value="Bacteria"/>
</dbReference>
<proteinExistence type="inferred from homology"/>
<dbReference type="PANTHER" id="PTHR43804:SF7">
    <property type="entry name" value="LD18447P"/>
    <property type="match status" value="1"/>
</dbReference>